<evidence type="ECO:0000313" key="3">
    <source>
        <dbReference type="Proteomes" id="UP001237642"/>
    </source>
</evidence>
<dbReference type="EMBL" id="JAUIZM010000002">
    <property type="protein sequence ID" value="KAK1398196.1"/>
    <property type="molecule type" value="Genomic_DNA"/>
</dbReference>
<proteinExistence type="predicted"/>
<sequence length="165" mass="19867">MDRSWMRADRRTKEYQRGVEEFLMYAFEHGFDENKINCPCVKCAHSKSWNARRVRDHLFLNGIDETYTCWIWHGENVIESGSSQSVDQIPIKTENSYAHLCLLQNTTAVRPYFDEHMSFLMTKYPEHENDEVWLKKKQNEIFPRWFQEKIASDLLNEKKWNINAR</sequence>
<protein>
    <recommendedName>
        <fullName evidence="1">Transposase-associated domain-containing protein</fullName>
    </recommendedName>
</protein>
<dbReference type="InterPro" id="IPR029480">
    <property type="entry name" value="Transpos_assoc"/>
</dbReference>
<keyword evidence="3" id="KW-1185">Reference proteome</keyword>
<dbReference type="AlphaFoldDB" id="A0AAD8J6Q4"/>
<evidence type="ECO:0000313" key="2">
    <source>
        <dbReference type="EMBL" id="KAK1398196.1"/>
    </source>
</evidence>
<evidence type="ECO:0000259" key="1">
    <source>
        <dbReference type="Pfam" id="PF13963"/>
    </source>
</evidence>
<gene>
    <name evidence="2" type="ORF">POM88_008059</name>
</gene>
<dbReference type="Proteomes" id="UP001237642">
    <property type="component" value="Unassembled WGS sequence"/>
</dbReference>
<comment type="caution">
    <text evidence="2">The sequence shown here is derived from an EMBL/GenBank/DDBJ whole genome shotgun (WGS) entry which is preliminary data.</text>
</comment>
<accession>A0AAD8J6Q4</accession>
<feature type="domain" description="Transposase-associated" evidence="1">
    <location>
        <begin position="3"/>
        <end position="75"/>
    </location>
</feature>
<dbReference type="Pfam" id="PF13963">
    <property type="entry name" value="Transpos_assoc"/>
    <property type="match status" value="1"/>
</dbReference>
<reference evidence="2" key="1">
    <citation type="submission" date="2023-02" db="EMBL/GenBank/DDBJ databases">
        <title>Genome of toxic invasive species Heracleum sosnowskyi carries increased number of genes despite the absence of recent whole-genome duplications.</title>
        <authorList>
            <person name="Schelkunov M."/>
            <person name="Shtratnikova V."/>
            <person name="Makarenko M."/>
            <person name="Klepikova A."/>
            <person name="Omelchenko D."/>
            <person name="Novikova G."/>
            <person name="Obukhova E."/>
            <person name="Bogdanov V."/>
            <person name="Penin A."/>
            <person name="Logacheva M."/>
        </authorList>
    </citation>
    <scope>NUCLEOTIDE SEQUENCE</scope>
    <source>
        <strain evidence="2">Hsosn_3</strain>
        <tissue evidence="2">Leaf</tissue>
    </source>
</reference>
<organism evidence="2 3">
    <name type="scientific">Heracleum sosnowskyi</name>
    <dbReference type="NCBI Taxonomy" id="360622"/>
    <lineage>
        <taxon>Eukaryota</taxon>
        <taxon>Viridiplantae</taxon>
        <taxon>Streptophyta</taxon>
        <taxon>Embryophyta</taxon>
        <taxon>Tracheophyta</taxon>
        <taxon>Spermatophyta</taxon>
        <taxon>Magnoliopsida</taxon>
        <taxon>eudicotyledons</taxon>
        <taxon>Gunneridae</taxon>
        <taxon>Pentapetalae</taxon>
        <taxon>asterids</taxon>
        <taxon>campanulids</taxon>
        <taxon>Apiales</taxon>
        <taxon>Apiaceae</taxon>
        <taxon>Apioideae</taxon>
        <taxon>apioid superclade</taxon>
        <taxon>Tordylieae</taxon>
        <taxon>Tordyliinae</taxon>
        <taxon>Heracleum</taxon>
    </lineage>
</organism>
<name>A0AAD8J6Q4_9APIA</name>
<reference evidence="2" key="2">
    <citation type="submission" date="2023-05" db="EMBL/GenBank/DDBJ databases">
        <authorList>
            <person name="Schelkunov M.I."/>
        </authorList>
    </citation>
    <scope>NUCLEOTIDE SEQUENCE</scope>
    <source>
        <strain evidence="2">Hsosn_3</strain>
        <tissue evidence="2">Leaf</tissue>
    </source>
</reference>